<feature type="domain" description="ABM" evidence="1">
    <location>
        <begin position="1"/>
        <end position="69"/>
    </location>
</feature>
<evidence type="ECO:0000313" key="3">
    <source>
        <dbReference type="Proteomes" id="UP001217838"/>
    </source>
</evidence>
<reference evidence="2 3" key="1">
    <citation type="submission" date="2022-11" db="EMBL/GenBank/DDBJ databases">
        <title>Minimal conservation of predation-associated metabolite biosynthetic gene clusters underscores biosynthetic potential of Myxococcota including descriptions for ten novel species: Archangium lansinium sp. nov., Myxococcus landrumus sp. nov., Nannocystis bai.</title>
        <authorList>
            <person name="Ahearne A."/>
            <person name="Stevens C."/>
            <person name="Dowd S."/>
        </authorList>
    </citation>
    <scope>NUCLEOTIDE SEQUENCE [LARGE SCALE GENOMIC DNA]</scope>
    <source>
        <strain evidence="2 3">NCELM</strain>
    </source>
</reference>
<accession>A0ABT5B5Y1</accession>
<dbReference type="Pfam" id="PF03992">
    <property type="entry name" value="ABM"/>
    <property type="match status" value="1"/>
</dbReference>
<keyword evidence="2" id="KW-0560">Oxidoreductase</keyword>
<name>A0ABT5B5Y1_9BACT</name>
<dbReference type="EMBL" id="JAQNDN010000008">
    <property type="protein sequence ID" value="MDC0669530.1"/>
    <property type="molecule type" value="Genomic_DNA"/>
</dbReference>
<dbReference type="RefSeq" id="WP_271999331.1">
    <property type="nucleotide sequence ID" value="NZ_JAQNDN010000008.1"/>
</dbReference>
<sequence>MIRVMYWWKVTPGREEAFTAAWAGVTRWMRAHVAGARGSLLIRSGEDPHEFVAIARWVSRAAWEASRARTPDDPELLAHVQVMKATAERARPHVFHDEVADLTLTGEGDERDMS</sequence>
<dbReference type="Proteomes" id="UP001217838">
    <property type="component" value="Unassembled WGS sequence"/>
</dbReference>
<protein>
    <submittedName>
        <fullName evidence="2">Antibiotic biosynthesis monooxygenase</fullName>
    </submittedName>
</protein>
<keyword evidence="2" id="KW-0503">Monooxygenase</keyword>
<proteinExistence type="predicted"/>
<evidence type="ECO:0000259" key="1">
    <source>
        <dbReference type="Pfam" id="PF03992"/>
    </source>
</evidence>
<dbReference type="InterPro" id="IPR007138">
    <property type="entry name" value="ABM_dom"/>
</dbReference>
<dbReference type="InterPro" id="IPR011008">
    <property type="entry name" value="Dimeric_a/b-barrel"/>
</dbReference>
<dbReference type="GO" id="GO:0004497">
    <property type="term" value="F:monooxygenase activity"/>
    <property type="evidence" value="ECO:0007669"/>
    <property type="project" value="UniProtKB-KW"/>
</dbReference>
<gene>
    <name evidence="2" type="ORF">POL58_17385</name>
</gene>
<dbReference type="Gene3D" id="3.30.70.100">
    <property type="match status" value="1"/>
</dbReference>
<organism evidence="2 3">
    <name type="scientific">Nannocystis radixulma</name>
    <dbReference type="NCBI Taxonomy" id="2995305"/>
    <lineage>
        <taxon>Bacteria</taxon>
        <taxon>Pseudomonadati</taxon>
        <taxon>Myxococcota</taxon>
        <taxon>Polyangia</taxon>
        <taxon>Nannocystales</taxon>
        <taxon>Nannocystaceae</taxon>
        <taxon>Nannocystis</taxon>
    </lineage>
</organism>
<dbReference type="SUPFAM" id="SSF54909">
    <property type="entry name" value="Dimeric alpha+beta barrel"/>
    <property type="match status" value="1"/>
</dbReference>
<evidence type="ECO:0000313" key="2">
    <source>
        <dbReference type="EMBL" id="MDC0669530.1"/>
    </source>
</evidence>
<comment type="caution">
    <text evidence="2">The sequence shown here is derived from an EMBL/GenBank/DDBJ whole genome shotgun (WGS) entry which is preliminary data.</text>
</comment>
<keyword evidence="3" id="KW-1185">Reference proteome</keyword>